<comment type="caution">
    <text evidence="2">The sequence shown here is derived from an EMBL/GenBank/DDBJ whole genome shotgun (WGS) entry which is preliminary data.</text>
</comment>
<dbReference type="RefSeq" id="WP_343917622.1">
    <property type="nucleotide sequence ID" value="NZ_BAAAKK010000001.1"/>
</dbReference>
<name>A0ABP4JE92_9MICO</name>
<dbReference type="Proteomes" id="UP001501266">
    <property type="component" value="Unassembled WGS sequence"/>
</dbReference>
<evidence type="ECO:0000313" key="3">
    <source>
        <dbReference type="Proteomes" id="UP001501266"/>
    </source>
</evidence>
<keyword evidence="1" id="KW-1133">Transmembrane helix</keyword>
<feature type="transmembrane region" description="Helical" evidence="1">
    <location>
        <begin position="74"/>
        <end position="94"/>
    </location>
</feature>
<keyword evidence="1" id="KW-0812">Transmembrane</keyword>
<protein>
    <submittedName>
        <fullName evidence="2">YggT family protein</fullName>
    </submittedName>
</protein>
<reference evidence="3" key="1">
    <citation type="journal article" date="2019" name="Int. J. Syst. Evol. Microbiol.">
        <title>The Global Catalogue of Microorganisms (GCM) 10K type strain sequencing project: providing services to taxonomists for standard genome sequencing and annotation.</title>
        <authorList>
            <consortium name="The Broad Institute Genomics Platform"/>
            <consortium name="The Broad Institute Genome Sequencing Center for Infectious Disease"/>
            <person name="Wu L."/>
            <person name="Ma J."/>
        </authorList>
    </citation>
    <scope>NUCLEOTIDE SEQUENCE [LARGE SCALE GENOMIC DNA]</scope>
    <source>
        <strain evidence="3">JCM 12398</strain>
    </source>
</reference>
<organism evidence="2 3">
    <name type="scientific">Agrococcus citreus</name>
    <dbReference type="NCBI Taxonomy" id="84643"/>
    <lineage>
        <taxon>Bacteria</taxon>
        <taxon>Bacillati</taxon>
        <taxon>Actinomycetota</taxon>
        <taxon>Actinomycetes</taxon>
        <taxon>Micrococcales</taxon>
        <taxon>Microbacteriaceae</taxon>
        <taxon>Agrococcus</taxon>
    </lineage>
</organism>
<keyword evidence="1" id="KW-0472">Membrane</keyword>
<dbReference type="Pfam" id="PF02325">
    <property type="entry name" value="CCB3_YggT"/>
    <property type="match status" value="1"/>
</dbReference>
<dbReference type="EMBL" id="BAAAKK010000001">
    <property type="protein sequence ID" value="GAA1419878.1"/>
    <property type="molecule type" value="Genomic_DNA"/>
</dbReference>
<accession>A0ABP4JE92</accession>
<dbReference type="InterPro" id="IPR003425">
    <property type="entry name" value="CCB3/YggT"/>
</dbReference>
<evidence type="ECO:0000313" key="2">
    <source>
        <dbReference type="EMBL" id="GAA1419878.1"/>
    </source>
</evidence>
<gene>
    <name evidence="2" type="ORF">GCM10009640_08360</name>
</gene>
<sequence>MTIVSVLAWILYTAANLVLYVLWARIILDLVRQLRRDWKPSGFWLVLSVWLLRVTDPPLRFVRRFVKPVRIGGAMLDLAMLVLMLALIILIAIISPFRFA</sequence>
<feature type="transmembrane region" description="Helical" evidence="1">
    <location>
        <begin position="6"/>
        <end position="26"/>
    </location>
</feature>
<proteinExistence type="predicted"/>
<keyword evidence="3" id="KW-1185">Reference proteome</keyword>
<evidence type="ECO:0000256" key="1">
    <source>
        <dbReference type="SAM" id="Phobius"/>
    </source>
</evidence>